<proteinExistence type="predicted"/>
<dbReference type="EMBL" id="BKCP01013781">
    <property type="protein sequence ID" value="GER57892.1"/>
    <property type="molecule type" value="Genomic_DNA"/>
</dbReference>
<sequence>MFGSVRSLACGGIRFKIDELSRTNWSVKDTKDSQSFGKCGYYYPSPIFLELMPFLWSLACGGIRFKIDELSRTNWSVKDTKDSQSFGKCGYYYPSPIFLELMPFLWFDDDTF</sequence>
<name>A0A5A7RMQ0_STRAF</name>
<evidence type="ECO:0000313" key="1">
    <source>
        <dbReference type="EMBL" id="GER57892.1"/>
    </source>
</evidence>
<keyword evidence="1" id="KW-0449">Lipoprotein</keyword>
<dbReference type="AlphaFoldDB" id="A0A5A7RMQ0"/>
<organism evidence="1 2">
    <name type="scientific">Striga asiatica</name>
    <name type="common">Asiatic witchweed</name>
    <name type="synonym">Buchnera asiatica</name>
    <dbReference type="NCBI Taxonomy" id="4170"/>
    <lineage>
        <taxon>Eukaryota</taxon>
        <taxon>Viridiplantae</taxon>
        <taxon>Streptophyta</taxon>
        <taxon>Embryophyta</taxon>
        <taxon>Tracheophyta</taxon>
        <taxon>Spermatophyta</taxon>
        <taxon>Magnoliopsida</taxon>
        <taxon>eudicotyledons</taxon>
        <taxon>Gunneridae</taxon>
        <taxon>Pentapetalae</taxon>
        <taxon>asterids</taxon>
        <taxon>lamiids</taxon>
        <taxon>Lamiales</taxon>
        <taxon>Orobanchaceae</taxon>
        <taxon>Buchnereae</taxon>
        <taxon>Striga</taxon>
    </lineage>
</organism>
<accession>A0A5A7RMQ0</accession>
<comment type="caution">
    <text evidence="1">The sequence shown here is derived from an EMBL/GenBank/DDBJ whole genome shotgun (WGS) entry which is preliminary data.</text>
</comment>
<dbReference type="GO" id="GO:0016740">
    <property type="term" value="F:transferase activity"/>
    <property type="evidence" value="ECO:0007669"/>
    <property type="project" value="UniProtKB-KW"/>
</dbReference>
<dbReference type="Proteomes" id="UP000325081">
    <property type="component" value="Unassembled WGS sequence"/>
</dbReference>
<reference evidence="2" key="1">
    <citation type="journal article" date="2019" name="Curr. Biol.">
        <title>Genome Sequence of Striga asiatica Provides Insight into the Evolution of Plant Parasitism.</title>
        <authorList>
            <person name="Yoshida S."/>
            <person name="Kim S."/>
            <person name="Wafula E.K."/>
            <person name="Tanskanen J."/>
            <person name="Kim Y.M."/>
            <person name="Honaas L."/>
            <person name="Yang Z."/>
            <person name="Spallek T."/>
            <person name="Conn C.E."/>
            <person name="Ichihashi Y."/>
            <person name="Cheong K."/>
            <person name="Cui S."/>
            <person name="Der J.P."/>
            <person name="Gundlach H."/>
            <person name="Jiao Y."/>
            <person name="Hori C."/>
            <person name="Ishida J.K."/>
            <person name="Kasahara H."/>
            <person name="Kiba T."/>
            <person name="Kim M.S."/>
            <person name="Koo N."/>
            <person name="Laohavisit A."/>
            <person name="Lee Y.H."/>
            <person name="Lumba S."/>
            <person name="McCourt P."/>
            <person name="Mortimer J.C."/>
            <person name="Mutuku J.M."/>
            <person name="Nomura T."/>
            <person name="Sasaki-Sekimoto Y."/>
            <person name="Seto Y."/>
            <person name="Wang Y."/>
            <person name="Wakatake T."/>
            <person name="Sakakibara H."/>
            <person name="Demura T."/>
            <person name="Yamaguchi S."/>
            <person name="Yoneyama K."/>
            <person name="Manabe R.I."/>
            <person name="Nelson D.C."/>
            <person name="Schulman A.H."/>
            <person name="Timko M.P."/>
            <person name="dePamphilis C.W."/>
            <person name="Choi D."/>
            <person name="Shirasu K."/>
        </authorList>
    </citation>
    <scope>NUCLEOTIDE SEQUENCE [LARGE SCALE GENOMIC DNA]</scope>
    <source>
        <strain evidence="2">cv. UVA1</strain>
    </source>
</reference>
<keyword evidence="1" id="KW-0808">Transferase</keyword>
<evidence type="ECO:0000313" key="2">
    <source>
        <dbReference type="Proteomes" id="UP000325081"/>
    </source>
</evidence>
<keyword evidence="2" id="KW-1185">Reference proteome</keyword>
<protein>
    <submittedName>
        <fullName evidence="1">Prolipoprotein diacylglyceryl transferase</fullName>
    </submittedName>
</protein>
<gene>
    <name evidence="1" type="ORF">STAS_35728</name>
</gene>